<dbReference type="Proteomes" id="UP000244005">
    <property type="component" value="Unassembled WGS sequence"/>
</dbReference>
<feature type="region of interest" description="Disordered" evidence="11">
    <location>
        <begin position="86"/>
        <end position="107"/>
    </location>
</feature>
<evidence type="ECO:0000256" key="3">
    <source>
        <dbReference type="ARBA" id="ARBA00022640"/>
    </source>
</evidence>
<evidence type="ECO:0000256" key="1">
    <source>
        <dbReference type="ARBA" id="ARBA00004470"/>
    </source>
</evidence>
<evidence type="ECO:0000259" key="12">
    <source>
        <dbReference type="Pfam" id="PF00326"/>
    </source>
</evidence>
<comment type="function">
    <text evidence="8">Serine-type protease active in vitro against the LHCII N-terminal. Cleaves its substrate on the carboxy-side of Glu residues.</text>
</comment>
<feature type="domain" description="Peptidase S9 prolyl oligopeptidase catalytic" evidence="12">
    <location>
        <begin position="758"/>
        <end position="916"/>
    </location>
</feature>
<dbReference type="AlphaFoldDB" id="A0A2R6X7C6"/>
<keyword evidence="5" id="KW-0378">Hydrolase</keyword>
<dbReference type="Pfam" id="PF00326">
    <property type="entry name" value="Peptidase_S9"/>
    <property type="match status" value="1"/>
</dbReference>
<dbReference type="PANTHER" id="PTHR42776:SF28">
    <property type="entry name" value="GLUTAMYL ENDOPEPTIDASE, CHLOROPLASTIC-RELATED"/>
    <property type="match status" value="1"/>
</dbReference>
<dbReference type="Gramene" id="Mp5g14730.1">
    <property type="protein sequence ID" value="Mp5g14730.1.cds"/>
    <property type="gene ID" value="Mp5g14730"/>
</dbReference>
<keyword evidence="14" id="KW-1185">Reference proteome</keyword>
<dbReference type="PANTHER" id="PTHR42776">
    <property type="entry name" value="SERINE PEPTIDASE S9 FAMILY MEMBER"/>
    <property type="match status" value="1"/>
</dbReference>
<comment type="subcellular location">
    <subcellularLocation>
        <location evidence="1">Plastid</location>
        <location evidence="1">Chloroplast stroma</location>
    </subcellularLocation>
</comment>
<keyword evidence="7" id="KW-0809">Transit peptide</keyword>
<protein>
    <recommendedName>
        <fullName evidence="10">Probable glutamyl endopeptidase, chloroplastic</fullName>
    </recommendedName>
</protein>
<comment type="similarity">
    <text evidence="9">Belongs to the peptidase S9D family.</text>
</comment>
<evidence type="ECO:0000256" key="7">
    <source>
        <dbReference type="ARBA" id="ARBA00022946"/>
    </source>
</evidence>
<evidence type="ECO:0000256" key="9">
    <source>
        <dbReference type="ARBA" id="ARBA00060950"/>
    </source>
</evidence>
<dbReference type="EMBL" id="KZ772704">
    <property type="protein sequence ID" value="PTQ42002.1"/>
    <property type="molecule type" value="Genomic_DNA"/>
</dbReference>
<evidence type="ECO:0000256" key="5">
    <source>
        <dbReference type="ARBA" id="ARBA00022801"/>
    </source>
</evidence>
<evidence type="ECO:0000313" key="13">
    <source>
        <dbReference type="EMBL" id="PTQ42002.1"/>
    </source>
</evidence>
<feature type="region of interest" description="Disordered" evidence="11">
    <location>
        <begin position="919"/>
        <end position="972"/>
    </location>
</feature>
<keyword evidence="3" id="KW-0934">Plastid</keyword>
<dbReference type="GO" id="GO:0004252">
    <property type="term" value="F:serine-type endopeptidase activity"/>
    <property type="evidence" value="ECO:0000318"/>
    <property type="project" value="GO_Central"/>
</dbReference>
<sequence length="972" mass="107682">MHSSKLCRGSALPLSAAKRAWWRGGELACSASASHNRRHLGGHRPVAPTLRSRRSSPPQLLHSFTKMLTHSIPGLVPIARASSAEAQAHSNGAVPASGSGSSDDDIYQDTGGYKLPRKEIRDIVDAPPTPALSFSPKRDKILFLQRRSLPPLADLARPELKLAGFRIDPSFNTRSRMSSYTGISIHELLEDGTLGPEVSVTGLPDESKINYVSWSPDGTHLAFTVRGDEPEEGSTSGLGVWVANIESGEARRLFGPPDLLLNPIFDTFAWLDDCTLVACCIPPSRGPPPKKPLVPAGPNIQSNETKEVVQNRTYQDLLKDQHDEDLFDHYGTSQLFLINLNGETEPIGKPAVYTSIDPSPDGSYFLVSTTHRPYSFIVPSGRFPKRMELWKRTGEFVREICSLPLAENIPITFNSVRQGRRSINWRADKPACLYWVETQDGGDAKVEVNPRDIVYTQPADCPEGEEPQVLYKLELRYGGVVWGDEGLALVYESWYKTRRTRTWMIAPGNLQAEGRKLFDRSSEDVYADPGSPMLRRTSLGTYVLAGVKDADGKKRLLLNGSGATPQGNIPFLDLLEIESGEKQRIWESSKETYFETVVALMSDQVDGDLDLNKLRILVSKESQTDPPQYYLRSWPEQTVCQITNFPHPYPQIANLKKEIIRYERSDGVQLTANLYLPPAYDPATDGPLPLLMWAYPREFKSKDNAGQMRGSPYSFAGIGSTSALLWLARRFAILDGPTMPIIGEGDEEANDRYVEQLVASAQAAVDEVIRRGVAHPKKIAVGGHSYGAFMTANLLAHAPHLFACGIARAGAYNRTLTPFGFQAEERTLWEAPTTYINMSPFMLANKIKKPILLIHGEEDNNPGTMTMQSDRFYNALKGHGALTRLVLLPFESHGYQGRESVMHCLWEMDRWLQKYCTDGEADETPDASSEQEAKGHVTSGTLGEAGKSEESVDGEDPPESRSRHWSGMLSLL</sequence>
<evidence type="ECO:0000256" key="6">
    <source>
        <dbReference type="ARBA" id="ARBA00022825"/>
    </source>
</evidence>
<keyword evidence="4" id="KW-0645">Protease</keyword>
<evidence type="ECO:0000313" key="14">
    <source>
        <dbReference type="Proteomes" id="UP000244005"/>
    </source>
</evidence>
<proteinExistence type="inferred from homology"/>
<reference evidence="14" key="1">
    <citation type="journal article" date="2017" name="Cell">
        <title>Insights into land plant evolution garnered from the Marchantia polymorpha genome.</title>
        <authorList>
            <person name="Bowman J.L."/>
            <person name="Kohchi T."/>
            <person name="Yamato K.T."/>
            <person name="Jenkins J."/>
            <person name="Shu S."/>
            <person name="Ishizaki K."/>
            <person name="Yamaoka S."/>
            <person name="Nishihama R."/>
            <person name="Nakamura Y."/>
            <person name="Berger F."/>
            <person name="Adam C."/>
            <person name="Aki S.S."/>
            <person name="Althoff F."/>
            <person name="Araki T."/>
            <person name="Arteaga-Vazquez M.A."/>
            <person name="Balasubrmanian S."/>
            <person name="Barry K."/>
            <person name="Bauer D."/>
            <person name="Boehm C.R."/>
            <person name="Briginshaw L."/>
            <person name="Caballero-Perez J."/>
            <person name="Catarino B."/>
            <person name="Chen F."/>
            <person name="Chiyoda S."/>
            <person name="Chovatia M."/>
            <person name="Davies K.M."/>
            <person name="Delmans M."/>
            <person name="Demura T."/>
            <person name="Dierschke T."/>
            <person name="Dolan L."/>
            <person name="Dorantes-Acosta A.E."/>
            <person name="Eklund D.M."/>
            <person name="Florent S.N."/>
            <person name="Flores-Sandoval E."/>
            <person name="Fujiyama A."/>
            <person name="Fukuzawa H."/>
            <person name="Galik B."/>
            <person name="Grimanelli D."/>
            <person name="Grimwood J."/>
            <person name="Grossniklaus U."/>
            <person name="Hamada T."/>
            <person name="Haseloff J."/>
            <person name="Hetherington A.J."/>
            <person name="Higo A."/>
            <person name="Hirakawa Y."/>
            <person name="Hundley H.N."/>
            <person name="Ikeda Y."/>
            <person name="Inoue K."/>
            <person name="Inoue S.I."/>
            <person name="Ishida S."/>
            <person name="Jia Q."/>
            <person name="Kakita M."/>
            <person name="Kanazawa T."/>
            <person name="Kawai Y."/>
            <person name="Kawashima T."/>
            <person name="Kennedy M."/>
            <person name="Kinose K."/>
            <person name="Kinoshita T."/>
            <person name="Kohara Y."/>
            <person name="Koide E."/>
            <person name="Komatsu K."/>
            <person name="Kopischke S."/>
            <person name="Kubo M."/>
            <person name="Kyozuka J."/>
            <person name="Lagercrantz U."/>
            <person name="Lin S.S."/>
            <person name="Lindquist E."/>
            <person name="Lipzen A.M."/>
            <person name="Lu C.W."/>
            <person name="De Luna E."/>
            <person name="Martienssen R.A."/>
            <person name="Minamino N."/>
            <person name="Mizutani M."/>
            <person name="Mizutani M."/>
            <person name="Mochizuki N."/>
            <person name="Monte I."/>
            <person name="Mosher R."/>
            <person name="Nagasaki H."/>
            <person name="Nakagami H."/>
            <person name="Naramoto S."/>
            <person name="Nishitani K."/>
            <person name="Ohtani M."/>
            <person name="Okamoto T."/>
            <person name="Okumura M."/>
            <person name="Phillips J."/>
            <person name="Pollak B."/>
            <person name="Reinders A."/>
            <person name="Rovekamp M."/>
            <person name="Sano R."/>
            <person name="Sawa S."/>
            <person name="Schmid M.W."/>
            <person name="Shirakawa M."/>
            <person name="Solano R."/>
            <person name="Spunde A."/>
            <person name="Suetsugu N."/>
            <person name="Sugano S."/>
            <person name="Sugiyama A."/>
            <person name="Sun R."/>
            <person name="Suzuki Y."/>
            <person name="Takenaka M."/>
            <person name="Takezawa D."/>
            <person name="Tomogane H."/>
            <person name="Tsuzuki M."/>
            <person name="Ueda T."/>
            <person name="Umeda M."/>
            <person name="Ward J.M."/>
            <person name="Watanabe Y."/>
            <person name="Yazaki K."/>
            <person name="Yokoyama R."/>
            <person name="Yoshitake Y."/>
            <person name="Yotsui I."/>
            <person name="Zachgo S."/>
            <person name="Schmutz J."/>
        </authorList>
    </citation>
    <scope>NUCLEOTIDE SEQUENCE [LARGE SCALE GENOMIC DNA]</scope>
    <source>
        <strain evidence="14">Tak-1</strain>
    </source>
</reference>
<dbReference type="SUPFAM" id="SSF53474">
    <property type="entry name" value="alpha/beta-Hydrolases"/>
    <property type="match status" value="1"/>
</dbReference>
<evidence type="ECO:0000256" key="2">
    <source>
        <dbReference type="ARBA" id="ARBA00022528"/>
    </source>
</evidence>
<dbReference type="OrthoDB" id="43744at2759"/>
<gene>
    <name evidence="13" type="ORF">MARPO_0032s0164</name>
</gene>
<dbReference type="SUPFAM" id="SSF82171">
    <property type="entry name" value="DPP6 N-terminal domain-like"/>
    <property type="match status" value="1"/>
</dbReference>
<evidence type="ECO:0000256" key="11">
    <source>
        <dbReference type="SAM" id="MobiDB-lite"/>
    </source>
</evidence>
<dbReference type="Gene3D" id="3.40.50.1820">
    <property type="entry name" value="alpha/beta hydrolase"/>
    <property type="match status" value="1"/>
</dbReference>
<evidence type="ECO:0000256" key="4">
    <source>
        <dbReference type="ARBA" id="ARBA00022670"/>
    </source>
</evidence>
<dbReference type="FunFam" id="3.40.50.1820:FF:000049">
    <property type="entry name" value="probable glutamyl endopeptidase, chloroplastic"/>
    <property type="match status" value="1"/>
</dbReference>
<dbReference type="InterPro" id="IPR001375">
    <property type="entry name" value="Peptidase_S9_cat"/>
</dbReference>
<evidence type="ECO:0000256" key="10">
    <source>
        <dbReference type="ARBA" id="ARBA00073000"/>
    </source>
</evidence>
<accession>A0A2R6X7C6</accession>
<keyword evidence="2" id="KW-0150">Chloroplast</keyword>
<evidence type="ECO:0000256" key="8">
    <source>
        <dbReference type="ARBA" id="ARBA00054431"/>
    </source>
</evidence>
<feature type="region of interest" description="Disordered" evidence="11">
    <location>
        <begin position="32"/>
        <end position="57"/>
    </location>
</feature>
<name>A0A2R6X7C6_MARPO</name>
<keyword evidence="6" id="KW-0720">Serine protease</keyword>
<organism evidence="13 14">
    <name type="scientific">Marchantia polymorpha</name>
    <name type="common">Common liverwort</name>
    <name type="synonym">Marchantia aquatica</name>
    <dbReference type="NCBI Taxonomy" id="3197"/>
    <lineage>
        <taxon>Eukaryota</taxon>
        <taxon>Viridiplantae</taxon>
        <taxon>Streptophyta</taxon>
        <taxon>Embryophyta</taxon>
        <taxon>Marchantiophyta</taxon>
        <taxon>Marchantiopsida</taxon>
        <taxon>Marchantiidae</taxon>
        <taxon>Marchantiales</taxon>
        <taxon>Marchantiaceae</taxon>
        <taxon>Marchantia</taxon>
    </lineage>
</organism>
<dbReference type="GO" id="GO:0009570">
    <property type="term" value="C:chloroplast stroma"/>
    <property type="evidence" value="ECO:0007669"/>
    <property type="project" value="UniProtKB-SubCell"/>
</dbReference>
<dbReference type="OMA" id="WAYPREY"/>
<dbReference type="GO" id="GO:0006508">
    <property type="term" value="P:proteolysis"/>
    <property type="evidence" value="ECO:0007669"/>
    <property type="project" value="UniProtKB-KW"/>
</dbReference>
<dbReference type="InterPro" id="IPR029058">
    <property type="entry name" value="AB_hydrolase_fold"/>
</dbReference>
<dbReference type="Gene3D" id="2.120.10.30">
    <property type="entry name" value="TolB, C-terminal domain"/>
    <property type="match status" value="1"/>
</dbReference>
<dbReference type="InterPro" id="IPR011042">
    <property type="entry name" value="6-blade_b-propeller_TolB-like"/>
</dbReference>